<keyword evidence="1" id="KW-0472">Membrane</keyword>
<accession>A0A497F2L8</accession>
<dbReference type="AlphaFoldDB" id="A0A497F2L8"/>
<comment type="caution">
    <text evidence="2">The sequence shown here is derived from an EMBL/GenBank/DDBJ whole genome shotgun (WGS) entry which is preliminary data.</text>
</comment>
<name>A0A497F2L8_9CREN</name>
<protein>
    <submittedName>
        <fullName evidence="2">Uncharacterized protein</fullName>
    </submittedName>
</protein>
<keyword evidence="1" id="KW-1133">Transmembrane helix</keyword>
<feature type="non-terminal residue" evidence="2">
    <location>
        <position position="134"/>
    </location>
</feature>
<feature type="transmembrane region" description="Helical" evidence="1">
    <location>
        <begin position="57"/>
        <end position="80"/>
    </location>
</feature>
<feature type="transmembrane region" description="Helical" evidence="1">
    <location>
        <begin position="6"/>
        <end position="25"/>
    </location>
</feature>
<feature type="transmembrane region" description="Helical" evidence="1">
    <location>
        <begin position="92"/>
        <end position="113"/>
    </location>
</feature>
<reference evidence="2 3" key="1">
    <citation type="submission" date="2018-06" db="EMBL/GenBank/DDBJ databases">
        <title>Extensive metabolic versatility and redundancy in microbially diverse, dynamic hydrothermal sediments.</title>
        <authorList>
            <person name="Dombrowski N."/>
            <person name="Teske A."/>
            <person name="Baker B.J."/>
        </authorList>
    </citation>
    <scope>NUCLEOTIDE SEQUENCE [LARGE SCALE GENOMIC DNA]</scope>
    <source>
        <strain evidence="2">B20_G2</strain>
    </source>
</reference>
<organism evidence="2 3">
    <name type="scientific">Thermoproteota archaeon</name>
    <dbReference type="NCBI Taxonomy" id="2056631"/>
    <lineage>
        <taxon>Archaea</taxon>
        <taxon>Thermoproteota</taxon>
    </lineage>
</organism>
<evidence type="ECO:0000313" key="2">
    <source>
        <dbReference type="EMBL" id="RLE53697.1"/>
    </source>
</evidence>
<gene>
    <name evidence="2" type="ORF">DRJ26_03050</name>
</gene>
<proteinExistence type="predicted"/>
<keyword evidence="1" id="KW-0812">Transmembrane</keyword>
<sequence>MNKNGIFTLISTIFSIAVIYGTFITPRLIHRFLLKFIPDVAPWTTNIEEIMNALRPYGYAALITLAGLIILGLVIGKYNVSLLGPLAMQLSIFGYFAFTMFIFAGIGVLRLIWLPLIDISPQILKLGHVVLTPI</sequence>
<evidence type="ECO:0000313" key="3">
    <source>
        <dbReference type="Proteomes" id="UP000269499"/>
    </source>
</evidence>
<dbReference type="EMBL" id="QMRA01000055">
    <property type="protein sequence ID" value="RLE53697.1"/>
    <property type="molecule type" value="Genomic_DNA"/>
</dbReference>
<dbReference type="Proteomes" id="UP000269499">
    <property type="component" value="Unassembled WGS sequence"/>
</dbReference>
<evidence type="ECO:0000256" key="1">
    <source>
        <dbReference type="SAM" id="Phobius"/>
    </source>
</evidence>